<dbReference type="Proteomes" id="UP000324222">
    <property type="component" value="Unassembled WGS sequence"/>
</dbReference>
<evidence type="ECO:0000313" key="2">
    <source>
        <dbReference type="EMBL" id="MPC62321.1"/>
    </source>
</evidence>
<evidence type="ECO:0000256" key="1">
    <source>
        <dbReference type="SAM" id="SignalP"/>
    </source>
</evidence>
<gene>
    <name evidence="2" type="ORF">E2C01_056405</name>
</gene>
<evidence type="ECO:0008006" key="4">
    <source>
        <dbReference type="Google" id="ProtNLM"/>
    </source>
</evidence>
<keyword evidence="3" id="KW-1185">Reference proteome</keyword>
<name>A0A5B7GQ90_PORTR</name>
<comment type="caution">
    <text evidence="2">The sequence shown here is derived from an EMBL/GenBank/DDBJ whole genome shotgun (WGS) entry which is preliminary data.</text>
</comment>
<proteinExistence type="predicted"/>
<dbReference type="AlphaFoldDB" id="A0A5B7GQ90"/>
<reference evidence="2 3" key="1">
    <citation type="submission" date="2019-05" db="EMBL/GenBank/DDBJ databases">
        <title>Another draft genome of Portunus trituberculatus and its Hox gene families provides insights of decapod evolution.</title>
        <authorList>
            <person name="Jeong J.-H."/>
            <person name="Song I."/>
            <person name="Kim S."/>
            <person name="Choi T."/>
            <person name="Kim D."/>
            <person name="Ryu S."/>
            <person name="Kim W."/>
        </authorList>
    </citation>
    <scope>NUCLEOTIDE SEQUENCE [LARGE SCALE GENOMIC DNA]</scope>
    <source>
        <tissue evidence="2">Muscle</tissue>
    </source>
</reference>
<evidence type="ECO:0000313" key="3">
    <source>
        <dbReference type="Proteomes" id="UP000324222"/>
    </source>
</evidence>
<accession>A0A5B7GQ90</accession>
<feature type="signal peptide" evidence="1">
    <location>
        <begin position="1"/>
        <end position="16"/>
    </location>
</feature>
<sequence length="62" mass="6196">MMVVVAVVLVVVEVDAGGGDSVSGEVEGRLRVPMVGWMLLSSGQGGGQVDGGALRIGVGEEK</sequence>
<protein>
    <recommendedName>
        <fullName evidence="4">Secreted protein</fullName>
    </recommendedName>
</protein>
<feature type="chain" id="PRO_5022773743" description="Secreted protein" evidence="1">
    <location>
        <begin position="17"/>
        <end position="62"/>
    </location>
</feature>
<keyword evidence="1" id="KW-0732">Signal</keyword>
<dbReference type="EMBL" id="VSRR010019537">
    <property type="protein sequence ID" value="MPC62321.1"/>
    <property type="molecule type" value="Genomic_DNA"/>
</dbReference>
<organism evidence="2 3">
    <name type="scientific">Portunus trituberculatus</name>
    <name type="common">Swimming crab</name>
    <name type="synonym">Neptunus trituberculatus</name>
    <dbReference type="NCBI Taxonomy" id="210409"/>
    <lineage>
        <taxon>Eukaryota</taxon>
        <taxon>Metazoa</taxon>
        <taxon>Ecdysozoa</taxon>
        <taxon>Arthropoda</taxon>
        <taxon>Crustacea</taxon>
        <taxon>Multicrustacea</taxon>
        <taxon>Malacostraca</taxon>
        <taxon>Eumalacostraca</taxon>
        <taxon>Eucarida</taxon>
        <taxon>Decapoda</taxon>
        <taxon>Pleocyemata</taxon>
        <taxon>Brachyura</taxon>
        <taxon>Eubrachyura</taxon>
        <taxon>Portunoidea</taxon>
        <taxon>Portunidae</taxon>
        <taxon>Portuninae</taxon>
        <taxon>Portunus</taxon>
    </lineage>
</organism>